<feature type="compositionally biased region" description="Acidic residues" evidence="1">
    <location>
        <begin position="689"/>
        <end position="698"/>
    </location>
</feature>
<protein>
    <submittedName>
        <fullName evidence="2">Uncharacterized protein</fullName>
    </submittedName>
</protein>
<feature type="region of interest" description="Disordered" evidence="1">
    <location>
        <begin position="666"/>
        <end position="845"/>
    </location>
</feature>
<accession>A0AAN7GX44</accession>
<dbReference type="Proteomes" id="UP001301958">
    <property type="component" value="Unassembled WGS sequence"/>
</dbReference>
<feature type="compositionally biased region" description="Basic residues" evidence="1">
    <location>
        <begin position="704"/>
        <end position="718"/>
    </location>
</feature>
<reference evidence="2" key="1">
    <citation type="journal article" date="2023" name="Mol. Phylogenet. Evol.">
        <title>Genome-scale phylogeny and comparative genomics of the fungal order Sordariales.</title>
        <authorList>
            <person name="Hensen N."/>
            <person name="Bonometti L."/>
            <person name="Westerberg I."/>
            <person name="Brannstrom I.O."/>
            <person name="Guillou S."/>
            <person name="Cros-Aarteil S."/>
            <person name="Calhoun S."/>
            <person name="Haridas S."/>
            <person name="Kuo A."/>
            <person name="Mondo S."/>
            <person name="Pangilinan J."/>
            <person name="Riley R."/>
            <person name="LaButti K."/>
            <person name="Andreopoulos B."/>
            <person name="Lipzen A."/>
            <person name="Chen C."/>
            <person name="Yan M."/>
            <person name="Daum C."/>
            <person name="Ng V."/>
            <person name="Clum A."/>
            <person name="Steindorff A."/>
            <person name="Ohm R.A."/>
            <person name="Martin F."/>
            <person name="Silar P."/>
            <person name="Natvig D.O."/>
            <person name="Lalanne C."/>
            <person name="Gautier V."/>
            <person name="Ament-Velasquez S.L."/>
            <person name="Kruys A."/>
            <person name="Hutchinson M.I."/>
            <person name="Powell A.J."/>
            <person name="Barry K."/>
            <person name="Miller A.N."/>
            <person name="Grigoriev I.V."/>
            <person name="Debuchy R."/>
            <person name="Gladieux P."/>
            <person name="Hiltunen Thoren M."/>
            <person name="Johannesson H."/>
        </authorList>
    </citation>
    <scope>NUCLEOTIDE SEQUENCE</scope>
    <source>
        <strain evidence="2">CBS 990.96</strain>
    </source>
</reference>
<feature type="region of interest" description="Disordered" evidence="1">
    <location>
        <begin position="36"/>
        <end position="66"/>
    </location>
</feature>
<feature type="compositionally biased region" description="Acidic residues" evidence="1">
    <location>
        <begin position="784"/>
        <end position="815"/>
    </location>
</feature>
<dbReference type="EMBL" id="MU865314">
    <property type="protein sequence ID" value="KAK4228871.1"/>
    <property type="molecule type" value="Genomic_DNA"/>
</dbReference>
<sequence>MCIIRRKRQDEIVQKQKSYQFFVDLFRKKSNVAMKSRSEHRRNVESDRETDSEQLAVDPRAAGNRAPAWAENRADLIGSLPYFRQAQQGVYQNGMIIHGALIDGYGGEHTYFDDDLIITKLDGGGDSSIIAYQRHASARLTAAQATRERGRSVGIILGSKAGNAGPIKIEPAKPCRYTVLGEYIITDIWFEKQGEKQNTVTMIRYQRKNFEQPPWWQASSRTWEPTSEVRHHFSYRQCGSCREVTPKRYSIWFCANIECAEFSTPYGDPLPDDLRFSKRYLHLRTASADNSLDLSPNRLTKPTLLQDMRKGSVCQRCNKCVPRYYWDRWICEGNFGCGRLVPLPVMIPDLSTLIGEKLKVFAQPKHPFWILGDIESEPTSEFYLNGIRYREYSHPMPGGGKVTFLRSKPPKTTPGSIFDDLFQSITWGANQTGEINLIRHPIQSRTTGSRINRFEALYAPTEDKTASPPVESFDEAPVAVQAVLNYFTEILAYTDESPDDEAEEEGDPQTPTQIILTAYAGGEQKETFKPATTHNNAKSQTAITLCLGSPVRLRWRYNSKTYNHYDNDNGIPLDGDPLEDTKHYYAIQELNEQEGLSVRQYENRKRNIFRSSPRDKFAPTYLSTDLGHGDLLITRGGEEIAEHFEMAIEPHGSLHLRLTMFIGKEKEEEPAPKVIKKRVGRKRRVREETESDSAAAEELDTRSRPKRVVKKRLPKKRVGGNSKAGPSKKAKSKIREGGNSKVGPSTKLKTKRELKPLPRAKRQSRKGKEVEVPYELPRGRDPEPEPEPAEPEPEPEAESEVEPEAEQEAEPEPESTENTQRGVNWADENFIPSDPEEEEIVTSQRNARGWCSVMVAGVDGKGNKGKKRGAGETAEDEGGWKGVRRKKRVIYGRVGRRCREV</sequence>
<feature type="compositionally biased region" description="Basic residues" evidence="1">
    <location>
        <begin position="674"/>
        <end position="684"/>
    </location>
</feature>
<keyword evidence="3" id="KW-1185">Reference proteome</keyword>
<evidence type="ECO:0000256" key="1">
    <source>
        <dbReference type="SAM" id="MobiDB-lite"/>
    </source>
</evidence>
<organism evidence="2 3">
    <name type="scientific">Podospora fimiseda</name>
    <dbReference type="NCBI Taxonomy" id="252190"/>
    <lineage>
        <taxon>Eukaryota</taxon>
        <taxon>Fungi</taxon>
        <taxon>Dikarya</taxon>
        <taxon>Ascomycota</taxon>
        <taxon>Pezizomycotina</taxon>
        <taxon>Sordariomycetes</taxon>
        <taxon>Sordariomycetidae</taxon>
        <taxon>Sordariales</taxon>
        <taxon>Podosporaceae</taxon>
        <taxon>Podospora</taxon>
    </lineage>
</organism>
<name>A0AAN7GX44_9PEZI</name>
<evidence type="ECO:0000313" key="3">
    <source>
        <dbReference type="Proteomes" id="UP001301958"/>
    </source>
</evidence>
<evidence type="ECO:0000313" key="2">
    <source>
        <dbReference type="EMBL" id="KAK4228871.1"/>
    </source>
</evidence>
<gene>
    <name evidence="2" type="ORF">QBC38DRAFT_442445</name>
</gene>
<feature type="compositionally biased region" description="Basic and acidic residues" evidence="1">
    <location>
        <begin position="766"/>
        <end position="783"/>
    </location>
</feature>
<comment type="caution">
    <text evidence="2">The sequence shown here is derived from an EMBL/GenBank/DDBJ whole genome shotgun (WGS) entry which is preliminary data.</text>
</comment>
<feature type="region of interest" description="Disordered" evidence="1">
    <location>
        <begin position="857"/>
        <end position="880"/>
    </location>
</feature>
<reference evidence="2" key="2">
    <citation type="submission" date="2023-05" db="EMBL/GenBank/DDBJ databases">
        <authorList>
            <consortium name="Lawrence Berkeley National Laboratory"/>
            <person name="Steindorff A."/>
            <person name="Hensen N."/>
            <person name="Bonometti L."/>
            <person name="Westerberg I."/>
            <person name="Brannstrom I.O."/>
            <person name="Guillou S."/>
            <person name="Cros-Aarteil S."/>
            <person name="Calhoun S."/>
            <person name="Haridas S."/>
            <person name="Kuo A."/>
            <person name="Mondo S."/>
            <person name="Pangilinan J."/>
            <person name="Riley R."/>
            <person name="Labutti K."/>
            <person name="Andreopoulos B."/>
            <person name="Lipzen A."/>
            <person name="Chen C."/>
            <person name="Yanf M."/>
            <person name="Daum C."/>
            <person name="Ng V."/>
            <person name="Clum A."/>
            <person name="Ohm R."/>
            <person name="Martin F."/>
            <person name="Silar P."/>
            <person name="Natvig D."/>
            <person name="Lalanne C."/>
            <person name="Gautier V."/>
            <person name="Ament-Velasquez S.L."/>
            <person name="Kruys A."/>
            <person name="Hutchinson M.I."/>
            <person name="Powell A.J."/>
            <person name="Barry K."/>
            <person name="Miller A.N."/>
            <person name="Grigoriev I.V."/>
            <person name="Debuchy R."/>
            <person name="Gladieux P."/>
            <person name="Thoren M.H."/>
            <person name="Johannesson H."/>
        </authorList>
    </citation>
    <scope>NUCLEOTIDE SEQUENCE</scope>
    <source>
        <strain evidence="2">CBS 990.96</strain>
    </source>
</reference>
<dbReference type="AlphaFoldDB" id="A0AAN7GX44"/>
<feature type="compositionally biased region" description="Basic and acidic residues" evidence="1">
    <location>
        <begin position="41"/>
        <end position="51"/>
    </location>
</feature>
<proteinExistence type="predicted"/>